<keyword evidence="10 19" id="KW-1133">Transmembrane helix</keyword>
<evidence type="ECO:0000313" key="22">
    <source>
        <dbReference type="Proteomes" id="UP000095300"/>
    </source>
</evidence>
<keyword evidence="12 19" id="KW-0472">Membrane</keyword>
<keyword evidence="22" id="KW-1185">Reference proteome</keyword>
<dbReference type="GO" id="GO:0015018">
    <property type="term" value="F:galactosylgalactosylxylosylprotein 3-beta-glucuronosyltransferase activity"/>
    <property type="evidence" value="ECO:0007669"/>
    <property type="project" value="UniProtKB-UniRule"/>
</dbReference>
<dbReference type="VEuPathDB" id="VectorBase:SCAU005681"/>
<dbReference type="AlphaFoldDB" id="A0A1I8P852"/>
<dbReference type="Proteomes" id="UP000095300">
    <property type="component" value="Unassembled WGS sequence"/>
</dbReference>
<keyword evidence="6 19" id="KW-0808">Transferase</keyword>
<feature type="binding site" evidence="17">
    <location>
        <position position="313"/>
    </location>
    <ligand>
        <name>Mn(2+)</name>
        <dbReference type="ChEBI" id="CHEBI:29035"/>
    </ligand>
</feature>
<evidence type="ECO:0000256" key="9">
    <source>
        <dbReference type="ARBA" id="ARBA00022968"/>
    </source>
</evidence>
<dbReference type="KEGG" id="scac:106085478"/>
<dbReference type="GO" id="GO:0005975">
    <property type="term" value="P:carbohydrate metabolic process"/>
    <property type="evidence" value="ECO:0007669"/>
    <property type="project" value="TreeGrafter"/>
</dbReference>
<comment type="subcellular location">
    <subcellularLocation>
        <location evidence="2 19">Golgi apparatus membrane</location>
        <topology evidence="2 19">Single-pass type II membrane protein</topology>
    </subcellularLocation>
</comment>
<evidence type="ECO:0000256" key="12">
    <source>
        <dbReference type="ARBA" id="ARBA00023136"/>
    </source>
</evidence>
<dbReference type="GO" id="GO:0000139">
    <property type="term" value="C:Golgi membrane"/>
    <property type="evidence" value="ECO:0007669"/>
    <property type="project" value="UniProtKB-SubCell"/>
</dbReference>
<keyword evidence="11 19" id="KW-0333">Golgi apparatus</keyword>
<evidence type="ECO:0000256" key="14">
    <source>
        <dbReference type="ARBA" id="ARBA00023211"/>
    </source>
</evidence>
<evidence type="ECO:0000256" key="16">
    <source>
        <dbReference type="PIRSR" id="PIRSR605027-1"/>
    </source>
</evidence>
<dbReference type="InterPro" id="IPR029044">
    <property type="entry name" value="Nucleotide-diphossugar_trans"/>
</dbReference>
<evidence type="ECO:0000256" key="20">
    <source>
        <dbReference type="SAM" id="MobiDB-lite"/>
    </source>
</evidence>
<dbReference type="CDD" id="cd00218">
    <property type="entry name" value="GlcAT-I"/>
    <property type="match status" value="1"/>
</dbReference>
<protein>
    <recommendedName>
        <fullName evidence="5 19">Galactosylgalactosylxylosylprotein 3-beta-glucuronosyltransferase</fullName>
        <ecNumber evidence="5 19">2.4.1.135</ecNumber>
    </recommendedName>
</protein>
<feature type="transmembrane region" description="Helical" evidence="19">
    <location>
        <begin position="46"/>
        <end position="62"/>
    </location>
</feature>
<evidence type="ECO:0000313" key="21">
    <source>
        <dbReference type="EnsemblMetazoa" id="SCAU005681-PA"/>
    </source>
</evidence>
<proteinExistence type="inferred from homology"/>
<feature type="region of interest" description="Disordered" evidence="20">
    <location>
        <begin position="1"/>
        <end position="37"/>
    </location>
</feature>
<dbReference type="Gene3D" id="3.90.550.10">
    <property type="entry name" value="Spore Coat Polysaccharide Biosynthesis Protein SpsA, Chain A"/>
    <property type="match status" value="1"/>
</dbReference>
<dbReference type="GO" id="GO:0050650">
    <property type="term" value="P:chondroitin sulfate proteoglycan biosynthetic process"/>
    <property type="evidence" value="ECO:0007669"/>
    <property type="project" value="TreeGrafter"/>
</dbReference>
<name>A0A1I8P852_STOCA</name>
<evidence type="ECO:0000256" key="15">
    <source>
        <dbReference type="ARBA" id="ARBA00047979"/>
    </source>
</evidence>
<keyword evidence="13 18" id="KW-0325">Glycoprotein</keyword>
<sequence>MPSTALYRPLESNGTRPLQTSTLRTSSYAGSKGRSFWPKTASSRRLFVCALILMTLLVYAVWCAVINNSDDSRGGGYGSTTAQATSLPPQQGENKNGSHQPAIENEGFIVAKVAPLMLEKLKLRAADDPFNRYSTSSSLSYSSPSLSSSTHTASIKTNSSASARDMLSSSNLLDNKLANESPSTLCTELFNDTRLFIQDRPRQEWANLSTIYFVTPTYPRREQVPELTRLAYTLMHVPRLHWIVANDHNGCNPYLDTLLNRFGIPYTHLASPMPQRYHKAESKPRGVANRRAAMQWLRQHNITTGVLYFGDDDNTYDLKLFSEIRDTKHVSMFPVGLIANYGISGPVVRKGKVIGFLDSWVAGRRWPVDMAGFAVSLAYMAERPNATMPYKPGYEEDYFLRSIGLTLEMIEPKGNNCTEILVWHTQTKNHERTMVKLNHEYLDDRSNLGALFKALTDMGVSGASDSEGQKAIISKNGKAKALGYFLS</sequence>
<dbReference type="InterPro" id="IPR005027">
    <property type="entry name" value="Glyco_trans_43"/>
</dbReference>
<feature type="region of interest" description="Disordered" evidence="20">
    <location>
        <begin position="74"/>
        <end position="101"/>
    </location>
</feature>
<gene>
    <name evidence="21" type="primary">106085478</name>
</gene>
<evidence type="ECO:0000256" key="10">
    <source>
        <dbReference type="ARBA" id="ARBA00022989"/>
    </source>
</evidence>
<accession>A0A1I8P852</accession>
<dbReference type="PANTHER" id="PTHR10896">
    <property type="entry name" value="GALACTOSYLGALACTOSYLXYLOSYLPROTEIN 3-BETA-GLUCURONOSYLTRANSFERASE BETA-1,3-GLUCURONYLTRANSFERASE"/>
    <property type="match status" value="1"/>
</dbReference>
<comment type="pathway">
    <text evidence="3 19">Protein modification; protein glycosylation.</text>
</comment>
<dbReference type="GO" id="GO:0046872">
    <property type="term" value="F:metal ion binding"/>
    <property type="evidence" value="ECO:0007669"/>
    <property type="project" value="UniProtKB-KW"/>
</dbReference>
<keyword evidence="7 19" id="KW-0812">Transmembrane</keyword>
<evidence type="ECO:0000256" key="18">
    <source>
        <dbReference type="PIRSR" id="PIRSR605027-6"/>
    </source>
</evidence>
<dbReference type="OrthoDB" id="675023at2759"/>
<evidence type="ECO:0000256" key="2">
    <source>
        <dbReference type="ARBA" id="ARBA00004323"/>
    </source>
</evidence>
<comment type="cofactor">
    <cofactor evidence="1 17 19">
        <name>Mn(2+)</name>
        <dbReference type="ChEBI" id="CHEBI:29035"/>
    </cofactor>
</comment>
<evidence type="ECO:0000256" key="19">
    <source>
        <dbReference type="RuleBase" id="RU363127"/>
    </source>
</evidence>
<feature type="active site" description="Proton donor/acceptor" evidence="16">
    <location>
        <position position="396"/>
    </location>
</feature>
<keyword evidence="8 17" id="KW-0479">Metal-binding</keyword>
<dbReference type="Pfam" id="PF03360">
    <property type="entry name" value="Glyco_transf_43"/>
    <property type="match status" value="1"/>
</dbReference>
<keyword evidence="14 17" id="KW-0464">Manganese</keyword>
<evidence type="ECO:0000256" key="13">
    <source>
        <dbReference type="ARBA" id="ARBA00023180"/>
    </source>
</evidence>
<dbReference type="SUPFAM" id="SSF53448">
    <property type="entry name" value="Nucleotide-diphospho-sugar transferases"/>
    <property type="match status" value="1"/>
</dbReference>
<dbReference type="EC" id="2.4.1.135" evidence="5 19"/>
<evidence type="ECO:0000256" key="3">
    <source>
        <dbReference type="ARBA" id="ARBA00004922"/>
    </source>
</evidence>
<comment type="similarity">
    <text evidence="4 19">Belongs to the glycosyltransferase 43 family.</text>
</comment>
<evidence type="ECO:0000256" key="8">
    <source>
        <dbReference type="ARBA" id="ARBA00022723"/>
    </source>
</evidence>
<keyword evidence="9 19" id="KW-0735">Signal-anchor</keyword>
<feature type="compositionally biased region" description="Polar residues" evidence="20">
    <location>
        <begin position="79"/>
        <end position="99"/>
    </location>
</feature>
<evidence type="ECO:0000256" key="6">
    <source>
        <dbReference type="ARBA" id="ARBA00022679"/>
    </source>
</evidence>
<reference evidence="21" key="1">
    <citation type="submission" date="2020-05" db="UniProtKB">
        <authorList>
            <consortium name="EnsemblMetazoa"/>
        </authorList>
    </citation>
    <scope>IDENTIFICATION</scope>
    <source>
        <strain evidence="21">USDA</strain>
    </source>
</reference>
<comment type="catalytic activity">
    <reaction evidence="15 19">
        <text>3-O-(beta-D-galactosyl-(1-&gt;3)-beta-D-galactosyl-(1-&gt;4)-beta-D-xylosyl)-L-seryl-[protein] + UDP-alpha-D-glucuronate = 3-O-(beta-D-GlcA-(1-&gt;3)-beta-D-Gal-(1-&gt;3)-beta-D-Gal-(1-&gt;4)-beta-D-Xyl)-L-seryl-[protein] + UDP + H(+)</text>
        <dbReference type="Rhea" id="RHEA:24168"/>
        <dbReference type="Rhea" id="RHEA-COMP:12571"/>
        <dbReference type="Rhea" id="RHEA-COMP:12573"/>
        <dbReference type="ChEBI" id="CHEBI:15378"/>
        <dbReference type="ChEBI" id="CHEBI:58052"/>
        <dbReference type="ChEBI" id="CHEBI:58223"/>
        <dbReference type="ChEBI" id="CHEBI:132090"/>
        <dbReference type="ChEBI" id="CHEBI:132093"/>
        <dbReference type="EC" id="2.4.1.135"/>
    </reaction>
</comment>
<evidence type="ECO:0000256" key="11">
    <source>
        <dbReference type="ARBA" id="ARBA00023034"/>
    </source>
</evidence>
<feature type="compositionally biased region" description="Polar residues" evidence="20">
    <location>
        <begin position="12"/>
        <end position="29"/>
    </location>
</feature>
<evidence type="ECO:0000256" key="7">
    <source>
        <dbReference type="ARBA" id="ARBA00022692"/>
    </source>
</evidence>
<evidence type="ECO:0000256" key="1">
    <source>
        <dbReference type="ARBA" id="ARBA00001936"/>
    </source>
</evidence>
<dbReference type="PANTHER" id="PTHR10896:SF51">
    <property type="entry name" value="GALACTOSYLGALACTOSYLXYLOSYLPROTEIN 3-BETA-GLUCURONOSYLTRANSFERASE S"/>
    <property type="match status" value="1"/>
</dbReference>
<evidence type="ECO:0000256" key="17">
    <source>
        <dbReference type="PIRSR" id="PIRSR605027-3"/>
    </source>
</evidence>
<feature type="glycosylation site" description="N-linked (GlcNAc...) asparagine" evidence="18">
    <location>
        <position position="416"/>
    </location>
</feature>
<evidence type="ECO:0000256" key="4">
    <source>
        <dbReference type="ARBA" id="ARBA00007706"/>
    </source>
</evidence>
<organism evidence="21 22">
    <name type="scientific">Stomoxys calcitrans</name>
    <name type="common">Stable fly</name>
    <name type="synonym">Conops calcitrans</name>
    <dbReference type="NCBI Taxonomy" id="35570"/>
    <lineage>
        <taxon>Eukaryota</taxon>
        <taxon>Metazoa</taxon>
        <taxon>Ecdysozoa</taxon>
        <taxon>Arthropoda</taxon>
        <taxon>Hexapoda</taxon>
        <taxon>Insecta</taxon>
        <taxon>Pterygota</taxon>
        <taxon>Neoptera</taxon>
        <taxon>Endopterygota</taxon>
        <taxon>Diptera</taxon>
        <taxon>Brachycera</taxon>
        <taxon>Muscomorpha</taxon>
        <taxon>Muscoidea</taxon>
        <taxon>Muscidae</taxon>
        <taxon>Stomoxys</taxon>
    </lineage>
</organism>
<dbReference type="EnsemblMetazoa" id="SCAU005681-RA">
    <property type="protein sequence ID" value="SCAU005681-PA"/>
    <property type="gene ID" value="SCAU005681"/>
</dbReference>
<dbReference type="STRING" id="35570.A0A1I8P852"/>
<dbReference type="UniPathway" id="UPA00378"/>
<dbReference type="FunFam" id="3.90.550.10:FF:000044">
    <property type="entry name" value="Galactosylgalactosylxylosylprotein 3-beta-glucuronosyltransferase"/>
    <property type="match status" value="1"/>
</dbReference>
<evidence type="ECO:0000256" key="5">
    <source>
        <dbReference type="ARBA" id="ARBA00012641"/>
    </source>
</evidence>